<organism evidence="1 2">
    <name type="scientific">Neolentinus lepideus HHB14362 ss-1</name>
    <dbReference type="NCBI Taxonomy" id="1314782"/>
    <lineage>
        <taxon>Eukaryota</taxon>
        <taxon>Fungi</taxon>
        <taxon>Dikarya</taxon>
        <taxon>Basidiomycota</taxon>
        <taxon>Agaricomycotina</taxon>
        <taxon>Agaricomycetes</taxon>
        <taxon>Gloeophyllales</taxon>
        <taxon>Gloeophyllaceae</taxon>
        <taxon>Neolentinus</taxon>
    </lineage>
</organism>
<protein>
    <submittedName>
        <fullName evidence="1">Uncharacterized protein</fullName>
    </submittedName>
</protein>
<evidence type="ECO:0000313" key="1">
    <source>
        <dbReference type="EMBL" id="KZT26154.1"/>
    </source>
</evidence>
<keyword evidence="2" id="KW-1185">Reference proteome</keyword>
<dbReference type="EMBL" id="KV425568">
    <property type="protein sequence ID" value="KZT26154.1"/>
    <property type="molecule type" value="Genomic_DNA"/>
</dbReference>
<dbReference type="Proteomes" id="UP000076761">
    <property type="component" value="Unassembled WGS sequence"/>
</dbReference>
<evidence type="ECO:0000313" key="2">
    <source>
        <dbReference type="Proteomes" id="UP000076761"/>
    </source>
</evidence>
<proteinExistence type="predicted"/>
<sequence length="98" mass="11292">MADIVWQDSCISLLRTIQLSIPLPICEKFEHMSSAQLYSACFEVAITDTKVNIFFSANKQYVDTVSNQYKNFLVSVITAAQYWTSEEKRARRGSRRTM</sequence>
<gene>
    <name evidence="1" type="ORF">NEOLEDRAFT_1132714</name>
</gene>
<name>A0A165T541_9AGAM</name>
<dbReference type="AlphaFoldDB" id="A0A165T541"/>
<accession>A0A165T541</accession>
<dbReference type="InParanoid" id="A0A165T541"/>
<reference evidence="1 2" key="1">
    <citation type="journal article" date="2016" name="Mol. Biol. Evol.">
        <title>Comparative Genomics of Early-Diverging Mushroom-Forming Fungi Provides Insights into the Origins of Lignocellulose Decay Capabilities.</title>
        <authorList>
            <person name="Nagy L.G."/>
            <person name="Riley R."/>
            <person name="Tritt A."/>
            <person name="Adam C."/>
            <person name="Daum C."/>
            <person name="Floudas D."/>
            <person name="Sun H."/>
            <person name="Yadav J.S."/>
            <person name="Pangilinan J."/>
            <person name="Larsson K.H."/>
            <person name="Matsuura K."/>
            <person name="Barry K."/>
            <person name="Labutti K."/>
            <person name="Kuo R."/>
            <person name="Ohm R.A."/>
            <person name="Bhattacharya S.S."/>
            <person name="Shirouzu T."/>
            <person name="Yoshinaga Y."/>
            <person name="Martin F.M."/>
            <person name="Grigoriev I.V."/>
            <person name="Hibbett D.S."/>
        </authorList>
    </citation>
    <scope>NUCLEOTIDE SEQUENCE [LARGE SCALE GENOMIC DNA]</scope>
    <source>
        <strain evidence="1 2">HHB14362 ss-1</strain>
    </source>
</reference>